<feature type="transmembrane region" description="Helical" evidence="3">
    <location>
        <begin position="32"/>
        <end position="53"/>
    </location>
</feature>
<keyword evidence="3" id="KW-0812">Transmembrane</keyword>
<dbReference type="PANTHER" id="PTHR33365">
    <property type="entry name" value="YALI0B05434P"/>
    <property type="match status" value="1"/>
</dbReference>
<dbReference type="OrthoDB" id="3687641at2759"/>
<keyword evidence="3" id="KW-0472">Membrane</keyword>
<evidence type="ECO:0000256" key="2">
    <source>
        <dbReference type="SAM" id="MobiDB-lite"/>
    </source>
</evidence>
<organism evidence="4 5">
    <name type="scientific">Pseudovirgaria hyperparasitica</name>
    <dbReference type="NCBI Taxonomy" id="470096"/>
    <lineage>
        <taxon>Eukaryota</taxon>
        <taxon>Fungi</taxon>
        <taxon>Dikarya</taxon>
        <taxon>Ascomycota</taxon>
        <taxon>Pezizomycotina</taxon>
        <taxon>Dothideomycetes</taxon>
        <taxon>Dothideomycetes incertae sedis</taxon>
        <taxon>Acrospermales</taxon>
        <taxon>Acrospermaceae</taxon>
        <taxon>Pseudovirgaria</taxon>
    </lineage>
</organism>
<protein>
    <recommendedName>
        <fullName evidence="6">Tat pathway signal sequence</fullName>
    </recommendedName>
</protein>
<dbReference type="InterPro" id="IPR021765">
    <property type="entry name" value="UstYa-like"/>
</dbReference>
<evidence type="ECO:0000256" key="1">
    <source>
        <dbReference type="ARBA" id="ARBA00035112"/>
    </source>
</evidence>
<comment type="similarity">
    <text evidence="1">Belongs to the ustYa family.</text>
</comment>
<dbReference type="Proteomes" id="UP000799437">
    <property type="component" value="Unassembled WGS sequence"/>
</dbReference>
<reference evidence="4" key="1">
    <citation type="journal article" date="2020" name="Stud. Mycol.">
        <title>101 Dothideomycetes genomes: a test case for predicting lifestyles and emergence of pathogens.</title>
        <authorList>
            <person name="Haridas S."/>
            <person name="Albert R."/>
            <person name="Binder M."/>
            <person name="Bloem J."/>
            <person name="Labutti K."/>
            <person name="Salamov A."/>
            <person name="Andreopoulos B."/>
            <person name="Baker S."/>
            <person name="Barry K."/>
            <person name="Bills G."/>
            <person name="Bluhm B."/>
            <person name="Cannon C."/>
            <person name="Castanera R."/>
            <person name="Culley D."/>
            <person name="Daum C."/>
            <person name="Ezra D."/>
            <person name="Gonzalez J."/>
            <person name="Henrissat B."/>
            <person name="Kuo A."/>
            <person name="Liang C."/>
            <person name="Lipzen A."/>
            <person name="Lutzoni F."/>
            <person name="Magnuson J."/>
            <person name="Mondo S."/>
            <person name="Nolan M."/>
            <person name="Ohm R."/>
            <person name="Pangilinan J."/>
            <person name="Park H.-J."/>
            <person name="Ramirez L."/>
            <person name="Alfaro M."/>
            <person name="Sun H."/>
            <person name="Tritt A."/>
            <person name="Yoshinaga Y."/>
            <person name="Zwiers L.-H."/>
            <person name="Turgeon B."/>
            <person name="Goodwin S."/>
            <person name="Spatafora J."/>
            <person name="Crous P."/>
            <person name="Grigoriev I."/>
        </authorList>
    </citation>
    <scope>NUCLEOTIDE SEQUENCE</scope>
    <source>
        <strain evidence="4">CBS 121739</strain>
    </source>
</reference>
<dbReference type="RefSeq" id="XP_033598003.1">
    <property type="nucleotide sequence ID" value="XM_033748392.1"/>
</dbReference>
<gene>
    <name evidence="4" type="ORF">EJ05DRAFT_513051</name>
</gene>
<evidence type="ECO:0008006" key="6">
    <source>
        <dbReference type="Google" id="ProtNLM"/>
    </source>
</evidence>
<keyword evidence="5" id="KW-1185">Reference proteome</keyword>
<evidence type="ECO:0000256" key="3">
    <source>
        <dbReference type="SAM" id="Phobius"/>
    </source>
</evidence>
<dbReference type="Pfam" id="PF11807">
    <property type="entry name" value="UstYa"/>
    <property type="match status" value="1"/>
</dbReference>
<sequence>MMSHSKGYTPLHSDDETAQGTHSRYETHNDSWTFRALLLITVFSAVGNALWAYSAFQATDREVTNKDRSLYAKLERDVPTPYRDDTIFAHPNRSIADAAWESWVVDPGIVALPHDWVKGRMLPQAQHWPWDGNKGIYLLNGYHNLHCLQYIRRSLLRAVNNEQIDIDPEEGLAHNLHCLESLRQDTLCNADDTPRYSGFSKKNVAGVMQTRMCRNWDKLEDWARSHTACYRDIGRETKGFPEIEKYKFCPEGYVFRATGSPTPPWITGNGASRPGEE</sequence>
<dbReference type="AlphaFoldDB" id="A0A6A6VY57"/>
<accession>A0A6A6VY57</accession>
<dbReference type="EMBL" id="ML996577">
    <property type="protein sequence ID" value="KAF2755552.1"/>
    <property type="molecule type" value="Genomic_DNA"/>
</dbReference>
<name>A0A6A6VY57_9PEZI</name>
<proteinExistence type="inferred from homology"/>
<dbReference type="PANTHER" id="PTHR33365:SF6">
    <property type="entry name" value="OXIDASE USTYA"/>
    <property type="match status" value="1"/>
</dbReference>
<feature type="region of interest" description="Disordered" evidence="2">
    <location>
        <begin position="1"/>
        <end position="22"/>
    </location>
</feature>
<dbReference type="GeneID" id="54489446"/>
<evidence type="ECO:0000313" key="5">
    <source>
        <dbReference type="Proteomes" id="UP000799437"/>
    </source>
</evidence>
<dbReference type="GO" id="GO:0043386">
    <property type="term" value="P:mycotoxin biosynthetic process"/>
    <property type="evidence" value="ECO:0007669"/>
    <property type="project" value="InterPro"/>
</dbReference>
<keyword evidence="3" id="KW-1133">Transmembrane helix</keyword>
<evidence type="ECO:0000313" key="4">
    <source>
        <dbReference type="EMBL" id="KAF2755552.1"/>
    </source>
</evidence>